<evidence type="ECO:0000313" key="1">
    <source>
        <dbReference type="EMBL" id="KIK24595.1"/>
    </source>
</evidence>
<accession>A0A0C9YHV2</accession>
<dbReference type="Proteomes" id="UP000054018">
    <property type="component" value="Unassembled WGS sequence"/>
</dbReference>
<dbReference type="EMBL" id="KN833715">
    <property type="protein sequence ID" value="KIK24595.1"/>
    <property type="molecule type" value="Genomic_DNA"/>
</dbReference>
<evidence type="ECO:0000313" key="2">
    <source>
        <dbReference type="Proteomes" id="UP000054018"/>
    </source>
</evidence>
<dbReference type="HOGENOM" id="CLU_2655434_0_0_1"/>
<organism evidence="1 2">
    <name type="scientific">Pisolithus microcarpus 441</name>
    <dbReference type="NCBI Taxonomy" id="765257"/>
    <lineage>
        <taxon>Eukaryota</taxon>
        <taxon>Fungi</taxon>
        <taxon>Dikarya</taxon>
        <taxon>Basidiomycota</taxon>
        <taxon>Agaricomycotina</taxon>
        <taxon>Agaricomycetes</taxon>
        <taxon>Agaricomycetidae</taxon>
        <taxon>Boletales</taxon>
        <taxon>Sclerodermatineae</taxon>
        <taxon>Pisolithaceae</taxon>
        <taxon>Pisolithus</taxon>
    </lineage>
</organism>
<protein>
    <submittedName>
        <fullName evidence="1">Unplaced genomic scaffold scaffold_31, whole genome shotgun sequence</fullName>
    </submittedName>
</protein>
<sequence>MDDAQGHVSFRYTHATPRSHSQLATAHQISHRDYLPEMWAVYSLAGACSPPNTDRMGVCTPHMHESTDSDSRCDRP</sequence>
<reference evidence="2" key="2">
    <citation type="submission" date="2015-01" db="EMBL/GenBank/DDBJ databases">
        <title>Evolutionary Origins and Diversification of the Mycorrhizal Mutualists.</title>
        <authorList>
            <consortium name="DOE Joint Genome Institute"/>
            <consortium name="Mycorrhizal Genomics Consortium"/>
            <person name="Kohler A."/>
            <person name="Kuo A."/>
            <person name="Nagy L.G."/>
            <person name="Floudas D."/>
            <person name="Copeland A."/>
            <person name="Barry K.W."/>
            <person name="Cichocki N."/>
            <person name="Veneault-Fourrey C."/>
            <person name="LaButti K."/>
            <person name="Lindquist E.A."/>
            <person name="Lipzen A."/>
            <person name="Lundell T."/>
            <person name="Morin E."/>
            <person name="Murat C."/>
            <person name="Riley R."/>
            <person name="Ohm R."/>
            <person name="Sun H."/>
            <person name="Tunlid A."/>
            <person name="Henrissat B."/>
            <person name="Grigoriev I.V."/>
            <person name="Hibbett D.S."/>
            <person name="Martin F."/>
        </authorList>
    </citation>
    <scope>NUCLEOTIDE SEQUENCE [LARGE SCALE GENOMIC DNA]</scope>
    <source>
        <strain evidence="2">441</strain>
    </source>
</reference>
<gene>
    <name evidence="1" type="ORF">PISMIDRAFT_678208</name>
</gene>
<dbReference type="OrthoDB" id="10573614at2759"/>
<dbReference type="AlphaFoldDB" id="A0A0C9YHV2"/>
<proteinExistence type="predicted"/>
<reference evidence="1 2" key="1">
    <citation type="submission" date="2014-04" db="EMBL/GenBank/DDBJ databases">
        <authorList>
            <consortium name="DOE Joint Genome Institute"/>
            <person name="Kuo A."/>
            <person name="Kohler A."/>
            <person name="Costa M.D."/>
            <person name="Nagy L.G."/>
            <person name="Floudas D."/>
            <person name="Copeland A."/>
            <person name="Barry K.W."/>
            <person name="Cichocki N."/>
            <person name="Veneault-Fourrey C."/>
            <person name="LaButti K."/>
            <person name="Lindquist E.A."/>
            <person name="Lipzen A."/>
            <person name="Lundell T."/>
            <person name="Morin E."/>
            <person name="Murat C."/>
            <person name="Sun H."/>
            <person name="Tunlid A."/>
            <person name="Henrissat B."/>
            <person name="Grigoriev I.V."/>
            <person name="Hibbett D.S."/>
            <person name="Martin F."/>
            <person name="Nordberg H.P."/>
            <person name="Cantor M.N."/>
            <person name="Hua S.X."/>
        </authorList>
    </citation>
    <scope>NUCLEOTIDE SEQUENCE [LARGE SCALE GENOMIC DNA]</scope>
    <source>
        <strain evidence="1 2">441</strain>
    </source>
</reference>
<name>A0A0C9YHV2_9AGAM</name>
<keyword evidence="2" id="KW-1185">Reference proteome</keyword>